<dbReference type="Proteomes" id="UP000317093">
    <property type="component" value="Chromosome"/>
</dbReference>
<gene>
    <name evidence="1" type="ORF">Pan216_14090</name>
</gene>
<dbReference type="EMBL" id="CP036279">
    <property type="protein sequence ID" value="QDU60563.1"/>
    <property type="molecule type" value="Genomic_DNA"/>
</dbReference>
<dbReference type="KEGG" id="knv:Pan216_14090"/>
<organism evidence="1 2">
    <name type="scientific">Kolteria novifilia</name>
    <dbReference type="NCBI Taxonomy" id="2527975"/>
    <lineage>
        <taxon>Bacteria</taxon>
        <taxon>Pseudomonadati</taxon>
        <taxon>Planctomycetota</taxon>
        <taxon>Planctomycetia</taxon>
        <taxon>Kolteriales</taxon>
        <taxon>Kolteriaceae</taxon>
        <taxon>Kolteria</taxon>
    </lineage>
</organism>
<reference evidence="1 2" key="1">
    <citation type="submission" date="2019-02" db="EMBL/GenBank/DDBJ databases">
        <title>Deep-cultivation of Planctomycetes and their phenomic and genomic characterization uncovers novel biology.</title>
        <authorList>
            <person name="Wiegand S."/>
            <person name="Jogler M."/>
            <person name="Boedeker C."/>
            <person name="Pinto D."/>
            <person name="Vollmers J."/>
            <person name="Rivas-Marin E."/>
            <person name="Kohn T."/>
            <person name="Peeters S.H."/>
            <person name="Heuer A."/>
            <person name="Rast P."/>
            <person name="Oberbeckmann S."/>
            <person name="Bunk B."/>
            <person name="Jeske O."/>
            <person name="Meyerdierks A."/>
            <person name="Storesund J.E."/>
            <person name="Kallscheuer N."/>
            <person name="Luecker S."/>
            <person name="Lage O.M."/>
            <person name="Pohl T."/>
            <person name="Merkel B.J."/>
            <person name="Hornburger P."/>
            <person name="Mueller R.-W."/>
            <person name="Bruemmer F."/>
            <person name="Labrenz M."/>
            <person name="Spormann A.M."/>
            <person name="Op den Camp H."/>
            <person name="Overmann J."/>
            <person name="Amann R."/>
            <person name="Jetten M.S.M."/>
            <person name="Mascher T."/>
            <person name="Medema M.H."/>
            <person name="Devos D.P."/>
            <person name="Kaster A.-K."/>
            <person name="Ovreas L."/>
            <person name="Rohde M."/>
            <person name="Galperin M.Y."/>
            <person name="Jogler C."/>
        </authorList>
    </citation>
    <scope>NUCLEOTIDE SEQUENCE [LARGE SCALE GENOMIC DNA]</scope>
    <source>
        <strain evidence="1 2">Pan216</strain>
    </source>
</reference>
<protein>
    <recommendedName>
        <fullName evidence="3">RiboL-PSP-HEPN domain-containing protein</fullName>
    </recommendedName>
</protein>
<dbReference type="AlphaFoldDB" id="A0A518B0Q3"/>
<name>A0A518B0Q3_9BACT</name>
<evidence type="ECO:0008006" key="3">
    <source>
        <dbReference type="Google" id="ProtNLM"/>
    </source>
</evidence>
<accession>A0A518B0Q3</accession>
<evidence type="ECO:0000313" key="2">
    <source>
        <dbReference type="Proteomes" id="UP000317093"/>
    </source>
</evidence>
<evidence type="ECO:0000313" key="1">
    <source>
        <dbReference type="EMBL" id="QDU60563.1"/>
    </source>
</evidence>
<keyword evidence="2" id="KW-1185">Reference proteome</keyword>
<sequence>MSSNALSVWIQSRAERLDFMEELHWRVGGGGRGRRFTTEQVNHTYVVVLSAEFQGFCRDLHDECSDHWVAAIPSQPVRLAVRDLCVRGRRLQHGNPNPSNVGSDFNRFGLVLWDEVRTQFAHGETWHDRLRSLTGWRNAVAHHDFSPANVGGVGSLTLRQVREWRSTCRGLARAFDRILRDHLADVTGNSPW</sequence>
<proteinExistence type="predicted"/>